<dbReference type="Gramene" id="GBG65117">
    <property type="protein sequence ID" value="GBG65117"/>
    <property type="gene ID" value="CBR_g49480"/>
</dbReference>
<dbReference type="Proteomes" id="UP000265515">
    <property type="component" value="Unassembled WGS sequence"/>
</dbReference>
<dbReference type="GO" id="GO:0005739">
    <property type="term" value="C:mitochondrion"/>
    <property type="evidence" value="ECO:0007669"/>
    <property type="project" value="EnsemblPlants"/>
</dbReference>
<evidence type="ECO:0000313" key="1">
    <source>
        <dbReference type="EMBL" id="GBG65117.1"/>
    </source>
</evidence>
<reference evidence="1 2" key="1">
    <citation type="journal article" date="2018" name="Cell">
        <title>The Chara Genome: Secondary Complexity and Implications for Plant Terrestrialization.</title>
        <authorList>
            <person name="Nishiyama T."/>
            <person name="Sakayama H."/>
            <person name="Vries J.D."/>
            <person name="Buschmann H."/>
            <person name="Saint-Marcoux D."/>
            <person name="Ullrich K.K."/>
            <person name="Haas F.B."/>
            <person name="Vanderstraeten L."/>
            <person name="Becker D."/>
            <person name="Lang D."/>
            <person name="Vosolsobe S."/>
            <person name="Rombauts S."/>
            <person name="Wilhelmsson P.K.I."/>
            <person name="Janitza P."/>
            <person name="Kern R."/>
            <person name="Heyl A."/>
            <person name="Rumpler F."/>
            <person name="Villalobos L.I.A.C."/>
            <person name="Clay J.M."/>
            <person name="Skokan R."/>
            <person name="Toyoda A."/>
            <person name="Suzuki Y."/>
            <person name="Kagoshima H."/>
            <person name="Schijlen E."/>
            <person name="Tajeshwar N."/>
            <person name="Catarino B."/>
            <person name="Hetherington A.J."/>
            <person name="Saltykova A."/>
            <person name="Bonnot C."/>
            <person name="Breuninger H."/>
            <person name="Symeonidi A."/>
            <person name="Radhakrishnan G.V."/>
            <person name="Van Nieuwerburgh F."/>
            <person name="Deforce D."/>
            <person name="Chang C."/>
            <person name="Karol K.G."/>
            <person name="Hedrich R."/>
            <person name="Ulvskov P."/>
            <person name="Glockner G."/>
            <person name="Delwiche C.F."/>
            <person name="Petrasek J."/>
            <person name="Van de Peer Y."/>
            <person name="Friml J."/>
            <person name="Beilby M."/>
            <person name="Dolan L."/>
            <person name="Kohara Y."/>
            <person name="Sugano S."/>
            <person name="Fujiyama A."/>
            <person name="Delaux P.-M."/>
            <person name="Quint M."/>
            <person name="TheiBen G."/>
            <person name="Hagemann M."/>
            <person name="Harholt J."/>
            <person name="Dunand C."/>
            <person name="Zachgo S."/>
            <person name="Langdale J."/>
            <person name="Maumus F."/>
            <person name="Straeten D.V.D."/>
            <person name="Gould S.B."/>
            <person name="Rensing S.A."/>
        </authorList>
    </citation>
    <scope>NUCLEOTIDE SEQUENCE [LARGE SCALE GENOMIC DNA]</scope>
    <source>
        <strain evidence="1 2">S276</strain>
    </source>
</reference>
<keyword evidence="2" id="KW-1185">Reference proteome</keyword>
<dbReference type="AlphaFoldDB" id="A0A388K4Z1"/>
<protein>
    <submittedName>
        <fullName evidence="1">Uncharacterized protein</fullName>
    </submittedName>
</protein>
<organism evidence="1 2">
    <name type="scientific">Chara braunii</name>
    <name type="common">Braun's stonewort</name>
    <dbReference type="NCBI Taxonomy" id="69332"/>
    <lineage>
        <taxon>Eukaryota</taxon>
        <taxon>Viridiplantae</taxon>
        <taxon>Streptophyta</taxon>
        <taxon>Charophyceae</taxon>
        <taxon>Charales</taxon>
        <taxon>Characeae</taxon>
        <taxon>Chara</taxon>
    </lineage>
</organism>
<dbReference type="PANTHER" id="PTHR36348:SF1">
    <property type="entry name" value="EXPRESSED PROTEIN"/>
    <property type="match status" value="1"/>
</dbReference>
<dbReference type="OMA" id="AHENEWN"/>
<gene>
    <name evidence="1" type="ORF">CBR_g49480</name>
</gene>
<dbReference type="GO" id="GO:0043461">
    <property type="term" value="P:proton-transporting ATP synthase complex assembly"/>
    <property type="evidence" value="ECO:0007669"/>
    <property type="project" value="EnsemblPlants"/>
</dbReference>
<name>A0A388K4Z1_CHABU</name>
<dbReference type="GO" id="GO:0009570">
    <property type="term" value="C:chloroplast stroma"/>
    <property type="evidence" value="ECO:0007669"/>
    <property type="project" value="EnsemblPlants"/>
</dbReference>
<proteinExistence type="predicted"/>
<dbReference type="OrthoDB" id="2020333at2759"/>
<accession>A0A388K4Z1</accession>
<evidence type="ECO:0000313" key="2">
    <source>
        <dbReference type="Proteomes" id="UP000265515"/>
    </source>
</evidence>
<dbReference type="PANTHER" id="PTHR36348">
    <property type="entry name" value="EXPRESSED PROTEIN"/>
    <property type="match status" value="1"/>
</dbReference>
<sequence>MHGGGGCVLVLQLTQAIAENVLSFNEAFWLRLAYRTEACRSEEDRNDLGELATVVMNVVERLVKKTEEKMDDSSSILQRIMSSAAEQNGDFVVPMTKDSVQRLRQAIHESSSRLDESLLAQVGAWMRKLENGPESERRLLPVLQRFYQLYAARALSDKNSKLFPKRQRPDDEGEKLLVSVITADEEEWESLLLNGLVYNPNMVVKRFFDAILRREDRVTFQLESGSYAQRIISEYLSEIEERAKSLIAAAKEDPKKPPLKE</sequence>
<comment type="caution">
    <text evidence="1">The sequence shown here is derived from an EMBL/GenBank/DDBJ whole genome shotgun (WGS) entry which is preliminary data.</text>
</comment>
<dbReference type="STRING" id="69332.A0A388K4Z1"/>
<dbReference type="EMBL" id="BFEA01000058">
    <property type="protein sequence ID" value="GBG65117.1"/>
    <property type="molecule type" value="Genomic_DNA"/>
</dbReference>